<dbReference type="PATRIC" id="fig|158500.4.peg.5737"/>
<name>A0A031J3G0_9SPHN</name>
<dbReference type="RefSeq" id="WP_155986497.1">
    <property type="nucleotide sequence ID" value="NZ_JFYZ01000085.1"/>
</dbReference>
<dbReference type="EMBL" id="JFYZ01000085">
    <property type="protein sequence ID" value="EZP68018.1"/>
    <property type="molecule type" value="Genomic_DNA"/>
</dbReference>
<sequence length="244" mass="27267">MSQILARRLNQAGHSLFADYVSSTTRDEPPPVHLLYDGRYTDELPIELVVAPLPTDSKYDLGQSILTGVQQDSDVSKLLADPAVWPWLSLYHSSRTMPVRNGKRFIGKPHRHLITNSSDWAKYDHGHRHLVRGAVQCVMYFGIYARVLLADAGSASKAEENILSRKSGYPLAYMRNAAEAYYDIHYDADAGRAGRGANSTSRGGIIHFVRCLAQLDVNYDIVSLPAAKILELLPSDFRIRRQLS</sequence>
<protein>
    <submittedName>
        <fullName evidence="1">Uncharacterized protein</fullName>
    </submittedName>
</protein>
<dbReference type="Proteomes" id="UP000024329">
    <property type="component" value="Unassembled WGS sequence"/>
</dbReference>
<evidence type="ECO:0000313" key="1">
    <source>
        <dbReference type="EMBL" id="EZP68018.1"/>
    </source>
</evidence>
<organism evidence="1 2">
    <name type="scientific">Novosphingobium resinovorum</name>
    <dbReference type="NCBI Taxonomy" id="158500"/>
    <lineage>
        <taxon>Bacteria</taxon>
        <taxon>Pseudomonadati</taxon>
        <taxon>Pseudomonadota</taxon>
        <taxon>Alphaproteobacteria</taxon>
        <taxon>Sphingomonadales</taxon>
        <taxon>Sphingomonadaceae</taxon>
        <taxon>Novosphingobium</taxon>
    </lineage>
</organism>
<accession>A0A031J3G0</accession>
<reference evidence="1 2" key="1">
    <citation type="submission" date="2014-03" db="EMBL/GenBank/DDBJ databases">
        <title>Whole genome sequence of Novosphingobium resinovorum KF1.</title>
        <authorList>
            <person name="Gan H.M."/>
            <person name="Gan H.Y."/>
            <person name="Chew T.H."/>
            <person name="Savka M.A."/>
        </authorList>
    </citation>
    <scope>NUCLEOTIDE SEQUENCE [LARGE SCALE GENOMIC DNA]</scope>
    <source>
        <strain evidence="1 2">KF1</strain>
    </source>
</reference>
<evidence type="ECO:0000313" key="2">
    <source>
        <dbReference type="Proteomes" id="UP000024329"/>
    </source>
</evidence>
<comment type="caution">
    <text evidence="1">The sequence shown here is derived from an EMBL/GenBank/DDBJ whole genome shotgun (WGS) entry which is preliminary data.</text>
</comment>
<dbReference type="eggNOG" id="ENOG5033AI1">
    <property type="taxonomic scope" value="Bacteria"/>
</dbReference>
<proteinExistence type="predicted"/>
<dbReference type="AlphaFoldDB" id="A0A031J3G0"/>
<gene>
    <name evidence="1" type="ORF">BV97_05659</name>
</gene>